<evidence type="ECO:0000313" key="4">
    <source>
        <dbReference type="EMBL" id="KIW34024.1"/>
    </source>
</evidence>
<comment type="similarity">
    <text evidence="1">Belongs to the peptidase M20A family.</text>
</comment>
<dbReference type="Pfam" id="PF01546">
    <property type="entry name" value="Peptidase_M20"/>
    <property type="match status" value="1"/>
</dbReference>
<accession>A0A0D2DEE1</accession>
<dbReference type="NCBIfam" id="TIGR01879">
    <property type="entry name" value="hydantase"/>
    <property type="match status" value="1"/>
</dbReference>
<name>A0A0D2DEE1_9EURO</name>
<feature type="domain" description="Peptidase M20 dimerisation" evidence="3">
    <location>
        <begin position="219"/>
        <end position="321"/>
    </location>
</feature>
<gene>
    <name evidence="4" type="ORF">PV07_00826</name>
</gene>
<evidence type="ECO:0000313" key="5">
    <source>
        <dbReference type="Proteomes" id="UP000054466"/>
    </source>
</evidence>
<dbReference type="Gene3D" id="3.40.630.10">
    <property type="entry name" value="Zn peptidases"/>
    <property type="match status" value="1"/>
</dbReference>
<dbReference type="InterPro" id="IPR002933">
    <property type="entry name" value="Peptidase_M20"/>
</dbReference>
<organism evidence="4 5">
    <name type="scientific">Cladophialophora immunda</name>
    <dbReference type="NCBI Taxonomy" id="569365"/>
    <lineage>
        <taxon>Eukaryota</taxon>
        <taxon>Fungi</taxon>
        <taxon>Dikarya</taxon>
        <taxon>Ascomycota</taxon>
        <taxon>Pezizomycotina</taxon>
        <taxon>Eurotiomycetes</taxon>
        <taxon>Chaetothyriomycetidae</taxon>
        <taxon>Chaetothyriales</taxon>
        <taxon>Herpotrichiellaceae</taxon>
        <taxon>Cladophialophora</taxon>
    </lineage>
</organism>
<evidence type="ECO:0000256" key="1">
    <source>
        <dbReference type="ARBA" id="ARBA00006247"/>
    </source>
</evidence>
<sequence length="432" mass="47350">MAKDEMRINATRLNDNLVSSCAWGSLGNGGMCRLAADDDDGKVRGWFMTQCRQYGCETKVDQMGNIFGIRPGQNNNIPPIALGSHLDTQPRGGKYDGILGICCALEVLATVHEAGMTTYAPLAVVNWTNEEGARFLPSMLGSGVWCGKYTVEFAHERSDAGGNKLGDELRRIGYLDAASVECSYMTNPLSAHLEVHIEQGPVLDENRESVAVVSGIQAIRWYGIQLIGRESHAGTTPMNRRRDALLAAARVIDSVNHIATTSESIDKGLRTTVGVINSMPQAINTIAGQVELFLDLRSPSDDEMNSLDEECQRSINAIAKRMNIEVRLNPIFDSPALHFNNTASTCIGEAALARGYRRQLISGAGHDRQVTFVSSSRWFGNADDDFSMYTAWHCPTGMIFVRCRDGVSHHPSEYSRPEEFVCSLAIGLVRRC</sequence>
<evidence type="ECO:0000256" key="2">
    <source>
        <dbReference type="ARBA" id="ARBA00022801"/>
    </source>
</evidence>
<protein>
    <recommendedName>
        <fullName evidence="3">Peptidase M20 dimerisation domain-containing protein</fullName>
    </recommendedName>
</protein>
<dbReference type="SUPFAM" id="SSF53187">
    <property type="entry name" value="Zn-dependent exopeptidases"/>
    <property type="match status" value="1"/>
</dbReference>
<dbReference type="SUPFAM" id="SSF55031">
    <property type="entry name" value="Bacterial exopeptidase dimerisation domain"/>
    <property type="match status" value="1"/>
</dbReference>
<dbReference type="PIRSF" id="PIRSF001235">
    <property type="entry name" value="Amidase_carbamoylase"/>
    <property type="match status" value="1"/>
</dbReference>
<dbReference type="GeneID" id="27340020"/>
<dbReference type="InterPro" id="IPR010158">
    <property type="entry name" value="Amidase_Cbmase"/>
</dbReference>
<keyword evidence="2" id="KW-0378">Hydrolase</keyword>
<dbReference type="InterPro" id="IPR036264">
    <property type="entry name" value="Bact_exopeptidase_dim_dom"/>
</dbReference>
<dbReference type="CDD" id="cd03884">
    <property type="entry name" value="M20_bAS"/>
    <property type="match status" value="1"/>
</dbReference>
<dbReference type="AlphaFoldDB" id="A0A0D2DEE1"/>
<evidence type="ECO:0000259" key="3">
    <source>
        <dbReference type="Pfam" id="PF07687"/>
    </source>
</evidence>
<dbReference type="GO" id="GO:0016813">
    <property type="term" value="F:hydrolase activity, acting on carbon-nitrogen (but not peptide) bonds, in linear amidines"/>
    <property type="evidence" value="ECO:0007669"/>
    <property type="project" value="InterPro"/>
</dbReference>
<dbReference type="VEuPathDB" id="FungiDB:PV07_00826"/>
<dbReference type="Proteomes" id="UP000054466">
    <property type="component" value="Unassembled WGS sequence"/>
</dbReference>
<keyword evidence="5" id="KW-1185">Reference proteome</keyword>
<dbReference type="RefSeq" id="XP_016254240.1">
    <property type="nucleotide sequence ID" value="XM_016387312.1"/>
</dbReference>
<dbReference type="STRING" id="569365.A0A0D2DEE1"/>
<proteinExistence type="inferred from homology"/>
<dbReference type="OrthoDB" id="4676at2759"/>
<dbReference type="EMBL" id="KN847040">
    <property type="protein sequence ID" value="KIW34024.1"/>
    <property type="molecule type" value="Genomic_DNA"/>
</dbReference>
<reference evidence="4 5" key="1">
    <citation type="submission" date="2015-01" db="EMBL/GenBank/DDBJ databases">
        <title>The Genome Sequence of Cladophialophora immunda CBS83496.</title>
        <authorList>
            <consortium name="The Broad Institute Genomics Platform"/>
            <person name="Cuomo C."/>
            <person name="de Hoog S."/>
            <person name="Gorbushina A."/>
            <person name="Stielow B."/>
            <person name="Teixiera M."/>
            <person name="Abouelleil A."/>
            <person name="Chapman S.B."/>
            <person name="Priest M."/>
            <person name="Young S.K."/>
            <person name="Wortman J."/>
            <person name="Nusbaum C."/>
            <person name="Birren B."/>
        </authorList>
    </citation>
    <scope>NUCLEOTIDE SEQUENCE [LARGE SCALE GENOMIC DNA]</scope>
    <source>
        <strain evidence="4 5">CBS 83496</strain>
    </source>
</reference>
<dbReference type="Gene3D" id="3.30.70.360">
    <property type="match status" value="1"/>
</dbReference>
<dbReference type="InterPro" id="IPR011650">
    <property type="entry name" value="Peptidase_M20_dimer"/>
</dbReference>
<dbReference type="Pfam" id="PF07687">
    <property type="entry name" value="M20_dimer"/>
    <property type="match status" value="1"/>
</dbReference>
<dbReference type="PANTHER" id="PTHR32494">
    <property type="entry name" value="ALLANTOATE DEIMINASE-RELATED"/>
    <property type="match status" value="1"/>
</dbReference>
<dbReference type="HOGENOM" id="CLU_024588_2_1_1"/>
<dbReference type="PANTHER" id="PTHR32494:SF5">
    <property type="entry name" value="ALLANTOATE AMIDOHYDROLASE"/>
    <property type="match status" value="1"/>
</dbReference>